<evidence type="ECO:0008006" key="3">
    <source>
        <dbReference type="Google" id="ProtNLM"/>
    </source>
</evidence>
<dbReference type="AlphaFoldDB" id="A0A1B7JWR8"/>
<name>A0A1B7JWR8_9GAMM</name>
<gene>
    <name evidence="1" type="ORF">M998_1566</name>
</gene>
<dbReference type="Pfam" id="PF15959">
    <property type="entry name" value="DUF4762"/>
    <property type="match status" value="1"/>
</dbReference>
<evidence type="ECO:0000313" key="1">
    <source>
        <dbReference type="EMBL" id="OAT52357.1"/>
    </source>
</evidence>
<accession>A0A1B7JWR8</accession>
<reference evidence="1 2" key="1">
    <citation type="submission" date="2016-04" db="EMBL/GenBank/DDBJ databases">
        <title>ATOL: Assembling a taxonomically balanced genome-scale reconstruction of the evolutionary history of the Enterobacteriaceae.</title>
        <authorList>
            <person name="Plunkett G.III."/>
            <person name="Neeno-Eckwall E.C."/>
            <person name="Glasner J.D."/>
            <person name="Perna N.T."/>
        </authorList>
    </citation>
    <scope>NUCLEOTIDE SEQUENCE [LARGE SCALE GENOMIC DNA]</scope>
    <source>
        <strain evidence="1 2">ATCC 35613</strain>
    </source>
</reference>
<dbReference type="EMBL" id="LXEW01000023">
    <property type="protein sequence ID" value="OAT52357.1"/>
    <property type="molecule type" value="Genomic_DNA"/>
</dbReference>
<evidence type="ECO:0000313" key="2">
    <source>
        <dbReference type="Proteomes" id="UP000078224"/>
    </source>
</evidence>
<keyword evidence="2" id="KW-1185">Reference proteome</keyword>
<dbReference type="RefSeq" id="WP_068440463.1">
    <property type="nucleotide sequence ID" value="NZ_LXEW01000023.1"/>
</dbReference>
<comment type="caution">
    <text evidence="1">The sequence shown here is derived from an EMBL/GenBank/DDBJ whole genome shotgun (WGS) entry which is preliminary data.</text>
</comment>
<dbReference type="OrthoDB" id="6497244at2"/>
<protein>
    <recommendedName>
        <fullName evidence="3">DUF4762 domain-containing protein</fullName>
    </recommendedName>
</protein>
<proteinExistence type="predicted"/>
<sequence length="66" mass="6822">MKNLNAIEAAAVIGGTKKVCTDSYEKITVGGVSSCKLITTCTDKHGNKTYQAKNVDAANCSGSITP</sequence>
<dbReference type="InterPro" id="IPR031882">
    <property type="entry name" value="DUF4762"/>
</dbReference>
<dbReference type="PATRIC" id="fig|1354272.4.peg.1592"/>
<organism evidence="1 2">
    <name type="scientific">Providencia heimbachae ATCC 35613</name>
    <dbReference type="NCBI Taxonomy" id="1354272"/>
    <lineage>
        <taxon>Bacteria</taxon>
        <taxon>Pseudomonadati</taxon>
        <taxon>Pseudomonadota</taxon>
        <taxon>Gammaproteobacteria</taxon>
        <taxon>Enterobacterales</taxon>
        <taxon>Morganellaceae</taxon>
        <taxon>Providencia</taxon>
    </lineage>
</organism>
<dbReference type="Proteomes" id="UP000078224">
    <property type="component" value="Unassembled WGS sequence"/>
</dbReference>